<evidence type="ECO:0000256" key="1">
    <source>
        <dbReference type="SAM" id="Phobius"/>
    </source>
</evidence>
<keyword evidence="1" id="KW-0472">Membrane</keyword>
<name>A0A1W2GLC5_REIFA</name>
<organism evidence="2 3">
    <name type="scientific">Reichenbachiella faecimaris</name>
    <dbReference type="NCBI Taxonomy" id="692418"/>
    <lineage>
        <taxon>Bacteria</taxon>
        <taxon>Pseudomonadati</taxon>
        <taxon>Bacteroidota</taxon>
        <taxon>Cytophagia</taxon>
        <taxon>Cytophagales</taxon>
        <taxon>Reichenbachiellaceae</taxon>
        <taxon>Reichenbachiella</taxon>
    </lineage>
</organism>
<dbReference type="Proteomes" id="UP000192472">
    <property type="component" value="Unassembled WGS sequence"/>
</dbReference>
<dbReference type="EMBL" id="FWYF01000003">
    <property type="protein sequence ID" value="SMD37292.1"/>
    <property type="molecule type" value="Genomic_DNA"/>
</dbReference>
<dbReference type="STRING" id="692418.SAMN04488029_3332"/>
<reference evidence="2 3" key="1">
    <citation type="submission" date="2017-04" db="EMBL/GenBank/DDBJ databases">
        <authorList>
            <person name="Afonso C.L."/>
            <person name="Miller P.J."/>
            <person name="Scott M.A."/>
            <person name="Spackman E."/>
            <person name="Goraichik I."/>
            <person name="Dimitrov K.M."/>
            <person name="Suarez D.L."/>
            <person name="Swayne D.E."/>
        </authorList>
    </citation>
    <scope>NUCLEOTIDE SEQUENCE [LARGE SCALE GENOMIC DNA]</scope>
    <source>
        <strain evidence="2 3">DSM 26133</strain>
    </source>
</reference>
<evidence type="ECO:0000313" key="2">
    <source>
        <dbReference type="EMBL" id="SMD37292.1"/>
    </source>
</evidence>
<keyword evidence="1" id="KW-0812">Transmembrane</keyword>
<dbReference type="AlphaFoldDB" id="A0A1W2GLC5"/>
<sequence length="253" mass="29336">MLKRLKILGITLLAIFLTAFLLFEYMDEGLPEGVQSEEADQLARTMMASINHQAWQNTGAISWGYDDRTYVWDKKRHLTQVDYDGNRVQLDINKRKGFIVNGDSSLAEEKKKEICHWAWRYWCNDSFWLNPISKIFDPGTERSIVTWHGKKTLLVTYTSGGSTPGDSYLWILDENGRPKSWKLWVSIIPIGGMRFSWDKWVKLETGVWVSTYHFNPVKTIPLHNPVGKLDLREMYTEDIFTALLSSSTELISY</sequence>
<keyword evidence="1" id="KW-1133">Transmembrane helix</keyword>
<feature type="transmembrane region" description="Helical" evidence="1">
    <location>
        <begin position="7"/>
        <end position="26"/>
    </location>
</feature>
<gene>
    <name evidence="2" type="ORF">SAMN04488029_3332</name>
</gene>
<dbReference type="OrthoDB" id="933657at2"/>
<dbReference type="RefSeq" id="WP_084373945.1">
    <property type="nucleotide sequence ID" value="NZ_FWYF01000003.1"/>
</dbReference>
<keyword evidence="3" id="KW-1185">Reference proteome</keyword>
<evidence type="ECO:0000313" key="3">
    <source>
        <dbReference type="Proteomes" id="UP000192472"/>
    </source>
</evidence>
<proteinExistence type="predicted"/>
<protein>
    <submittedName>
        <fullName evidence="2">Uncharacterized protein</fullName>
    </submittedName>
</protein>
<accession>A0A1W2GLC5</accession>